<name>A0ABU4MHH8_9ACTN</name>
<feature type="signal peptide" evidence="1">
    <location>
        <begin position="1"/>
        <end position="29"/>
    </location>
</feature>
<organism evidence="2 3">
    <name type="scientific">Streptomyces caniscabiei</name>
    <dbReference type="NCBI Taxonomy" id="2746961"/>
    <lineage>
        <taxon>Bacteria</taxon>
        <taxon>Bacillati</taxon>
        <taxon>Actinomycetota</taxon>
        <taxon>Actinomycetes</taxon>
        <taxon>Kitasatosporales</taxon>
        <taxon>Streptomycetaceae</taxon>
        <taxon>Streptomyces</taxon>
    </lineage>
</organism>
<feature type="chain" id="PRO_5045647139" description="Calcium-binding protein" evidence="1">
    <location>
        <begin position="30"/>
        <end position="275"/>
    </location>
</feature>
<evidence type="ECO:0000313" key="2">
    <source>
        <dbReference type="EMBL" id="MDX3036686.1"/>
    </source>
</evidence>
<sequence>MKTGRRTVAVATLVGALGLSVLNAPAANAADTGITVSDIVINKGKPIVVGTSKEVEPSLSFNITLPSGYSTSNPFRYDAYPFLYRGTMKTAASSGENFIGPGGYTCYEIDSKHARCEGNLYIDPHPTQEHVDSNSDATTWKVGVALRLWTADHGLKAEEYETRSKTVQLKRAAKATTNASPEPVTKGKAITVTGKVTRANWSTKRYDGYGGRTVSLQFKAKGADTFKTVKKATTSGSGALKATVTASADGSYRWVYYGNSTTGVATSASDYVDVR</sequence>
<accession>A0ABU4MHH8</accession>
<dbReference type="Proteomes" id="UP001282474">
    <property type="component" value="Unassembled WGS sequence"/>
</dbReference>
<comment type="caution">
    <text evidence="2">The sequence shown here is derived from an EMBL/GenBank/DDBJ whole genome shotgun (WGS) entry which is preliminary data.</text>
</comment>
<evidence type="ECO:0000256" key="1">
    <source>
        <dbReference type="SAM" id="SignalP"/>
    </source>
</evidence>
<dbReference type="EMBL" id="JARAWJ010000003">
    <property type="protein sequence ID" value="MDX3036686.1"/>
    <property type="molecule type" value="Genomic_DNA"/>
</dbReference>
<evidence type="ECO:0008006" key="4">
    <source>
        <dbReference type="Google" id="ProtNLM"/>
    </source>
</evidence>
<reference evidence="2 3" key="1">
    <citation type="journal article" date="2023" name="Microb. Genom.">
        <title>Mesoterricola silvestris gen. nov., sp. nov., Mesoterricola sediminis sp. nov., Geothrix oryzae sp. nov., Geothrix edaphica sp. nov., Geothrix rubra sp. nov., and Geothrix limicola sp. nov., six novel members of Acidobacteriota isolated from soils.</title>
        <authorList>
            <person name="Weisberg A.J."/>
            <person name="Pearce E."/>
            <person name="Kramer C.G."/>
            <person name="Chang J.H."/>
            <person name="Clarke C.R."/>
        </authorList>
    </citation>
    <scope>NUCLEOTIDE SEQUENCE [LARGE SCALE GENOMIC DNA]</scope>
    <source>
        <strain evidence="2 3">NE20-4-1</strain>
    </source>
</reference>
<gene>
    <name evidence="2" type="ORF">PV383_05790</name>
</gene>
<keyword evidence="1" id="KW-0732">Signal</keyword>
<evidence type="ECO:0000313" key="3">
    <source>
        <dbReference type="Proteomes" id="UP001282474"/>
    </source>
</evidence>
<dbReference type="RefSeq" id="WP_193380535.1">
    <property type="nucleotide sequence ID" value="NZ_JABXWF010000009.1"/>
</dbReference>
<keyword evidence="3" id="KW-1185">Reference proteome</keyword>
<protein>
    <recommendedName>
        <fullName evidence="4">Calcium-binding protein</fullName>
    </recommendedName>
</protein>
<proteinExistence type="predicted"/>